<dbReference type="Proteomes" id="UP000285310">
    <property type="component" value="Unassembled WGS sequence"/>
</dbReference>
<dbReference type="Pfam" id="PF01909">
    <property type="entry name" value="NTP_transf_2"/>
    <property type="match status" value="1"/>
</dbReference>
<comment type="similarity">
    <text evidence="9">Belongs to the MntA antitoxin family.</text>
</comment>
<dbReference type="SUPFAM" id="SSF81301">
    <property type="entry name" value="Nucleotidyltransferase"/>
    <property type="match status" value="1"/>
</dbReference>
<accession>A0A423PZV9</accession>
<dbReference type="InterPro" id="IPR002934">
    <property type="entry name" value="Polymerase_NTP_transf_dom"/>
</dbReference>
<sequence length="101" mass="11215">MDIIGAYTSQLAELAKRHGVVQLDVFGSAAGADFDPSTSDLDFLVVFQETPPGGMADAYFGLLEDLERLFNRSVDLVTERSIKNPYFRRSVNDSRYSVYVA</sequence>
<evidence type="ECO:0000256" key="7">
    <source>
        <dbReference type="ARBA" id="ARBA00022840"/>
    </source>
</evidence>
<dbReference type="InterPro" id="IPR052038">
    <property type="entry name" value="Type-VII_TA_antitoxin"/>
</dbReference>
<dbReference type="InterPro" id="IPR043519">
    <property type="entry name" value="NT_sf"/>
</dbReference>
<dbReference type="RefSeq" id="WP_123657277.1">
    <property type="nucleotide sequence ID" value="NZ_AYKG01000007.1"/>
</dbReference>
<dbReference type="CDD" id="cd05403">
    <property type="entry name" value="NT_KNTase_like"/>
    <property type="match status" value="1"/>
</dbReference>
<evidence type="ECO:0000256" key="2">
    <source>
        <dbReference type="ARBA" id="ARBA00022649"/>
    </source>
</evidence>
<dbReference type="GO" id="GO:0016779">
    <property type="term" value="F:nucleotidyltransferase activity"/>
    <property type="evidence" value="ECO:0007669"/>
    <property type="project" value="UniProtKB-KW"/>
</dbReference>
<keyword evidence="6" id="KW-0547">Nucleotide-binding</keyword>
<dbReference type="PANTHER" id="PTHR33571:SF12">
    <property type="entry name" value="BSL3053 PROTEIN"/>
    <property type="match status" value="1"/>
</dbReference>
<evidence type="ECO:0000256" key="3">
    <source>
        <dbReference type="ARBA" id="ARBA00022679"/>
    </source>
</evidence>
<keyword evidence="2" id="KW-1277">Toxin-antitoxin system</keyword>
<dbReference type="PANTHER" id="PTHR33571">
    <property type="entry name" value="SSL8005 PROTEIN"/>
    <property type="match status" value="1"/>
</dbReference>
<evidence type="ECO:0000256" key="1">
    <source>
        <dbReference type="ARBA" id="ARBA00001946"/>
    </source>
</evidence>
<organism evidence="11 12">
    <name type="scientific">Salinisphaera japonica YTM-1</name>
    <dbReference type="NCBI Taxonomy" id="1209778"/>
    <lineage>
        <taxon>Bacteria</taxon>
        <taxon>Pseudomonadati</taxon>
        <taxon>Pseudomonadota</taxon>
        <taxon>Gammaproteobacteria</taxon>
        <taxon>Salinisphaerales</taxon>
        <taxon>Salinisphaeraceae</taxon>
        <taxon>Salinisphaera</taxon>
    </lineage>
</organism>
<evidence type="ECO:0000259" key="10">
    <source>
        <dbReference type="Pfam" id="PF01909"/>
    </source>
</evidence>
<evidence type="ECO:0000256" key="4">
    <source>
        <dbReference type="ARBA" id="ARBA00022695"/>
    </source>
</evidence>
<dbReference type="GO" id="GO:0046872">
    <property type="term" value="F:metal ion binding"/>
    <property type="evidence" value="ECO:0007669"/>
    <property type="project" value="UniProtKB-KW"/>
</dbReference>
<reference evidence="11 12" key="1">
    <citation type="submission" date="2013-10" db="EMBL/GenBank/DDBJ databases">
        <title>Salinisphaera japonica YTM-1 Genome Sequencing.</title>
        <authorList>
            <person name="Lai Q."/>
            <person name="Li C."/>
            <person name="Shao Z."/>
        </authorList>
    </citation>
    <scope>NUCLEOTIDE SEQUENCE [LARGE SCALE GENOMIC DNA]</scope>
    <source>
        <strain evidence="11 12">YTM-1</strain>
    </source>
</reference>
<name>A0A423PZV9_9GAMM</name>
<keyword evidence="7" id="KW-0067">ATP-binding</keyword>
<proteinExistence type="inferred from homology"/>
<evidence type="ECO:0000313" key="12">
    <source>
        <dbReference type="Proteomes" id="UP000285310"/>
    </source>
</evidence>
<feature type="domain" description="Polymerase nucleotidyl transferase" evidence="10">
    <location>
        <begin position="12"/>
        <end position="95"/>
    </location>
</feature>
<comment type="cofactor">
    <cofactor evidence="1">
        <name>Mg(2+)</name>
        <dbReference type="ChEBI" id="CHEBI:18420"/>
    </cofactor>
</comment>
<dbReference type="GO" id="GO:0005524">
    <property type="term" value="F:ATP binding"/>
    <property type="evidence" value="ECO:0007669"/>
    <property type="project" value="UniProtKB-KW"/>
</dbReference>
<evidence type="ECO:0000256" key="6">
    <source>
        <dbReference type="ARBA" id="ARBA00022741"/>
    </source>
</evidence>
<keyword evidence="12" id="KW-1185">Reference proteome</keyword>
<keyword evidence="5" id="KW-0479">Metal-binding</keyword>
<keyword evidence="4" id="KW-0548">Nucleotidyltransferase</keyword>
<protein>
    <submittedName>
        <fullName evidence="11">DNA polymerase III subunit beta</fullName>
    </submittedName>
</protein>
<dbReference type="InParanoid" id="A0A423PZV9"/>
<evidence type="ECO:0000256" key="8">
    <source>
        <dbReference type="ARBA" id="ARBA00022842"/>
    </source>
</evidence>
<keyword evidence="8" id="KW-0460">Magnesium</keyword>
<evidence type="ECO:0000313" key="11">
    <source>
        <dbReference type="EMBL" id="ROO31175.1"/>
    </source>
</evidence>
<dbReference type="EMBL" id="AYKG01000007">
    <property type="protein sequence ID" value="ROO31175.1"/>
    <property type="molecule type" value="Genomic_DNA"/>
</dbReference>
<keyword evidence="3" id="KW-0808">Transferase</keyword>
<dbReference type="Gene3D" id="3.30.460.10">
    <property type="entry name" value="Beta Polymerase, domain 2"/>
    <property type="match status" value="1"/>
</dbReference>
<dbReference type="AlphaFoldDB" id="A0A423PZV9"/>
<gene>
    <name evidence="11" type="ORF">SAJA_03630</name>
</gene>
<evidence type="ECO:0000256" key="9">
    <source>
        <dbReference type="ARBA" id="ARBA00038276"/>
    </source>
</evidence>
<comment type="caution">
    <text evidence="11">The sequence shown here is derived from an EMBL/GenBank/DDBJ whole genome shotgun (WGS) entry which is preliminary data.</text>
</comment>
<evidence type="ECO:0000256" key="5">
    <source>
        <dbReference type="ARBA" id="ARBA00022723"/>
    </source>
</evidence>
<dbReference type="OrthoDB" id="9809323at2"/>